<accession>A0ABR6CM34</accession>
<dbReference type="PANTHER" id="PTHR10204">
    <property type="entry name" value="NAD P H OXIDOREDUCTASE-RELATED"/>
    <property type="match status" value="1"/>
</dbReference>
<comment type="similarity">
    <text evidence="1">Belongs to the NAD(P)H dehydrogenase (quinone) family.</text>
</comment>
<evidence type="ECO:0000259" key="3">
    <source>
        <dbReference type="Pfam" id="PF02525"/>
    </source>
</evidence>
<dbReference type="PANTHER" id="PTHR10204:SF34">
    <property type="entry name" value="NAD(P)H DEHYDROGENASE [QUINONE] 1 ISOFORM 1"/>
    <property type="match status" value="1"/>
</dbReference>
<dbReference type="InterPro" id="IPR003680">
    <property type="entry name" value="Flavodoxin_fold"/>
</dbReference>
<dbReference type="EC" id="1.6.5.2" evidence="4"/>
<proteinExistence type="inferred from homology"/>
<reference evidence="4 5" key="1">
    <citation type="submission" date="2020-08" db="EMBL/GenBank/DDBJ databases">
        <title>Genomic Encyclopedia of Type Strains, Phase IV (KMG-IV): sequencing the most valuable type-strain genomes for metagenomic binning, comparative biology and taxonomic classification.</title>
        <authorList>
            <person name="Goeker M."/>
        </authorList>
    </citation>
    <scope>NUCLEOTIDE SEQUENCE [LARGE SCALE GENOMIC DNA]</scope>
    <source>
        <strain evidence="4 5">DSM 105481</strain>
    </source>
</reference>
<gene>
    <name evidence="4" type="ORF">HNP81_001377</name>
</gene>
<name>A0ABR6CM34_9BACI</name>
<evidence type="ECO:0000313" key="5">
    <source>
        <dbReference type="Proteomes" id="UP000626697"/>
    </source>
</evidence>
<dbReference type="EMBL" id="JACJHX010000003">
    <property type="protein sequence ID" value="MBA9026092.1"/>
    <property type="molecule type" value="Genomic_DNA"/>
</dbReference>
<sequence>MNVLIIYAHPEPKSFNGALKDLDVSELTSLGHQVKVSDLYAMNFKAVADRDDFQMLENEDFFKYAKEQKRATKTNSFSKDIQREQEKLLWADFVIFQFPLWWFSVPAILKGWFDRVFASGFAYSSENRYDSGGLKGRKAMLSTTTGSPKQAYTPYGIDGDIHERILYHINHGMLYFAGLEPIEPFIAWTPSHNDEDRKRYLEEYKRRLNNLSEIPAISYHPTSHYDEHHQLKKEYRAF</sequence>
<keyword evidence="2 4" id="KW-0560">Oxidoreductase</keyword>
<dbReference type="Pfam" id="PF02525">
    <property type="entry name" value="Flavodoxin_2"/>
    <property type="match status" value="1"/>
</dbReference>
<organism evidence="4 5">
    <name type="scientific">Peribacillus huizhouensis</name>
    <dbReference type="NCBI Taxonomy" id="1501239"/>
    <lineage>
        <taxon>Bacteria</taxon>
        <taxon>Bacillati</taxon>
        <taxon>Bacillota</taxon>
        <taxon>Bacilli</taxon>
        <taxon>Bacillales</taxon>
        <taxon>Bacillaceae</taxon>
        <taxon>Peribacillus</taxon>
    </lineage>
</organism>
<dbReference type="RefSeq" id="WP_182502033.1">
    <property type="nucleotide sequence ID" value="NZ_JACJHX010000003.1"/>
</dbReference>
<evidence type="ECO:0000313" key="4">
    <source>
        <dbReference type="EMBL" id="MBA9026092.1"/>
    </source>
</evidence>
<evidence type="ECO:0000256" key="1">
    <source>
        <dbReference type="ARBA" id="ARBA00006252"/>
    </source>
</evidence>
<keyword evidence="5" id="KW-1185">Reference proteome</keyword>
<dbReference type="Gene3D" id="3.40.50.360">
    <property type="match status" value="1"/>
</dbReference>
<dbReference type="InterPro" id="IPR051545">
    <property type="entry name" value="NAD(P)H_dehydrogenase_qn"/>
</dbReference>
<dbReference type="SUPFAM" id="SSF52218">
    <property type="entry name" value="Flavoproteins"/>
    <property type="match status" value="1"/>
</dbReference>
<evidence type="ECO:0000256" key="2">
    <source>
        <dbReference type="ARBA" id="ARBA00023002"/>
    </source>
</evidence>
<protein>
    <submittedName>
        <fullName evidence="4">NAD(P)H dehydrogenase (Quinone)</fullName>
        <ecNumber evidence="4">1.6.5.2</ecNumber>
    </submittedName>
</protein>
<comment type="caution">
    <text evidence="4">The sequence shown here is derived from an EMBL/GenBank/DDBJ whole genome shotgun (WGS) entry which is preliminary data.</text>
</comment>
<dbReference type="Proteomes" id="UP000626697">
    <property type="component" value="Unassembled WGS sequence"/>
</dbReference>
<feature type="domain" description="Flavodoxin-like fold" evidence="3">
    <location>
        <begin position="1"/>
        <end position="208"/>
    </location>
</feature>
<dbReference type="GO" id="GO:0003955">
    <property type="term" value="F:NAD(P)H dehydrogenase (quinone) activity"/>
    <property type="evidence" value="ECO:0007669"/>
    <property type="project" value="UniProtKB-EC"/>
</dbReference>
<dbReference type="InterPro" id="IPR029039">
    <property type="entry name" value="Flavoprotein-like_sf"/>
</dbReference>